<evidence type="ECO:0000313" key="11">
    <source>
        <dbReference type="EMBL" id="MBH0239388.1"/>
    </source>
</evidence>
<dbReference type="InterPro" id="IPR007838">
    <property type="entry name" value="Cell_div_ZapA-like"/>
</dbReference>
<sequence length="122" mass="13794">MAQVTVTIAGKTYRMACDDGQEEHLFGLARRLDETIDELRRVFGEIGDQRLIVMSAITIFDRLSETERRLRGLEAEVTSLRESRDRLIDRHGSVENQHSQRIASVAARIDALAAALDKNARE</sequence>
<proteinExistence type="predicted"/>
<dbReference type="InterPro" id="IPR036192">
    <property type="entry name" value="Cell_div_ZapA-like_sf"/>
</dbReference>
<evidence type="ECO:0000313" key="12">
    <source>
        <dbReference type="Proteomes" id="UP000631694"/>
    </source>
</evidence>
<comment type="caution">
    <text evidence="11">The sequence shown here is derived from an EMBL/GenBank/DDBJ whole genome shotgun (WGS) entry which is preliminary data.</text>
</comment>
<dbReference type="PANTHER" id="PTHR34981:SF1">
    <property type="entry name" value="CELL DIVISION PROTEIN ZAPA"/>
    <property type="match status" value="1"/>
</dbReference>
<evidence type="ECO:0000256" key="3">
    <source>
        <dbReference type="ARBA" id="ARBA00022490"/>
    </source>
</evidence>
<keyword evidence="3" id="KW-0963">Cytoplasm</keyword>
<evidence type="ECO:0000256" key="6">
    <source>
        <dbReference type="ARBA" id="ARBA00023306"/>
    </source>
</evidence>
<dbReference type="AlphaFoldDB" id="A0A931I501"/>
<keyword evidence="12" id="KW-1185">Reference proteome</keyword>
<evidence type="ECO:0000256" key="9">
    <source>
        <dbReference type="ARBA" id="ARBA00033158"/>
    </source>
</evidence>
<protein>
    <recommendedName>
        <fullName evidence="2">Cell division protein ZapA</fullName>
    </recommendedName>
    <alternativeName>
        <fullName evidence="9">Z ring-associated protein ZapA</fullName>
    </alternativeName>
</protein>
<keyword evidence="4 11" id="KW-0132">Cell division</keyword>
<comment type="function">
    <text evidence="7">Activator of cell division through the inhibition of FtsZ GTPase activity, therefore promoting FtsZ assembly into bundles of protofilaments necessary for the formation of the division Z ring. It is recruited early at mid-cell but it is not essential for cell division.</text>
</comment>
<dbReference type="Proteomes" id="UP000631694">
    <property type="component" value="Unassembled WGS sequence"/>
</dbReference>
<dbReference type="SUPFAM" id="SSF102829">
    <property type="entry name" value="Cell division protein ZapA-like"/>
    <property type="match status" value="1"/>
</dbReference>
<evidence type="ECO:0000256" key="4">
    <source>
        <dbReference type="ARBA" id="ARBA00022618"/>
    </source>
</evidence>
<keyword evidence="10" id="KW-0175">Coiled coil</keyword>
<comment type="subunit">
    <text evidence="8">Homodimer. Interacts with FtsZ.</text>
</comment>
<reference evidence="11" key="1">
    <citation type="submission" date="2020-12" db="EMBL/GenBank/DDBJ databases">
        <title>Methylobrevis albus sp. nov., isolated from fresh water lack sediment.</title>
        <authorList>
            <person name="Zou Q."/>
        </authorList>
    </citation>
    <scope>NUCLEOTIDE SEQUENCE</scope>
    <source>
        <strain evidence="11">L22</strain>
    </source>
</reference>
<evidence type="ECO:0000256" key="7">
    <source>
        <dbReference type="ARBA" id="ARBA00024910"/>
    </source>
</evidence>
<dbReference type="GO" id="GO:0043093">
    <property type="term" value="P:FtsZ-dependent cytokinesis"/>
    <property type="evidence" value="ECO:0007669"/>
    <property type="project" value="TreeGrafter"/>
</dbReference>
<evidence type="ECO:0000256" key="10">
    <source>
        <dbReference type="SAM" id="Coils"/>
    </source>
</evidence>
<evidence type="ECO:0000256" key="2">
    <source>
        <dbReference type="ARBA" id="ARBA00015195"/>
    </source>
</evidence>
<dbReference type="PANTHER" id="PTHR34981">
    <property type="entry name" value="CELL DIVISION PROTEIN ZAPA"/>
    <property type="match status" value="1"/>
</dbReference>
<dbReference type="InterPro" id="IPR042233">
    <property type="entry name" value="Cell_div_ZapA_N"/>
</dbReference>
<dbReference type="GO" id="GO:0000921">
    <property type="term" value="P:septin ring assembly"/>
    <property type="evidence" value="ECO:0007669"/>
    <property type="project" value="TreeGrafter"/>
</dbReference>
<accession>A0A931I501</accession>
<keyword evidence="6" id="KW-0131">Cell cycle</keyword>
<dbReference type="EMBL" id="JADZLT010000054">
    <property type="protein sequence ID" value="MBH0239388.1"/>
    <property type="molecule type" value="Genomic_DNA"/>
</dbReference>
<gene>
    <name evidence="11" type="primary">zapA</name>
    <name evidence="11" type="ORF">I5731_16310</name>
</gene>
<evidence type="ECO:0000256" key="5">
    <source>
        <dbReference type="ARBA" id="ARBA00023210"/>
    </source>
</evidence>
<dbReference type="RefSeq" id="WP_197312469.1">
    <property type="nucleotide sequence ID" value="NZ_JADZLT010000054.1"/>
</dbReference>
<dbReference type="Gene3D" id="3.30.160.880">
    <property type="entry name" value="Cell division protein ZapA protomer, N-terminal domain"/>
    <property type="match status" value="1"/>
</dbReference>
<dbReference type="GO" id="GO:0005829">
    <property type="term" value="C:cytosol"/>
    <property type="evidence" value="ECO:0007669"/>
    <property type="project" value="TreeGrafter"/>
</dbReference>
<comment type="subcellular location">
    <subcellularLocation>
        <location evidence="1">Cytoplasm</location>
    </subcellularLocation>
</comment>
<evidence type="ECO:0000256" key="1">
    <source>
        <dbReference type="ARBA" id="ARBA00004496"/>
    </source>
</evidence>
<dbReference type="GO" id="GO:0000917">
    <property type="term" value="P:division septum assembly"/>
    <property type="evidence" value="ECO:0007669"/>
    <property type="project" value="UniProtKB-KW"/>
</dbReference>
<feature type="coiled-coil region" evidence="10">
    <location>
        <begin position="63"/>
        <end position="90"/>
    </location>
</feature>
<dbReference type="Pfam" id="PF05164">
    <property type="entry name" value="ZapA"/>
    <property type="match status" value="1"/>
</dbReference>
<dbReference type="GO" id="GO:0030428">
    <property type="term" value="C:cell septum"/>
    <property type="evidence" value="ECO:0007669"/>
    <property type="project" value="TreeGrafter"/>
</dbReference>
<organism evidence="11 12">
    <name type="scientific">Methylobrevis albus</name>
    <dbReference type="NCBI Taxonomy" id="2793297"/>
    <lineage>
        <taxon>Bacteria</taxon>
        <taxon>Pseudomonadati</taxon>
        <taxon>Pseudomonadota</taxon>
        <taxon>Alphaproteobacteria</taxon>
        <taxon>Hyphomicrobiales</taxon>
        <taxon>Pleomorphomonadaceae</taxon>
        <taxon>Methylobrevis</taxon>
    </lineage>
</organism>
<dbReference type="GO" id="GO:0032153">
    <property type="term" value="C:cell division site"/>
    <property type="evidence" value="ECO:0007669"/>
    <property type="project" value="TreeGrafter"/>
</dbReference>
<evidence type="ECO:0000256" key="8">
    <source>
        <dbReference type="ARBA" id="ARBA00026068"/>
    </source>
</evidence>
<name>A0A931I501_9HYPH</name>
<keyword evidence="5" id="KW-0717">Septation</keyword>